<dbReference type="Gene3D" id="2.60.120.260">
    <property type="entry name" value="Galactose-binding domain-like"/>
    <property type="match status" value="1"/>
</dbReference>
<dbReference type="EMBL" id="BARU01006741">
    <property type="protein sequence ID" value="GAH36258.1"/>
    <property type="molecule type" value="Genomic_DNA"/>
</dbReference>
<comment type="caution">
    <text evidence="1">The sequence shown here is derived from an EMBL/GenBank/DDBJ whole genome shotgun (WGS) entry which is preliminary data.</text>
</comment>
<evidence type="ECO:0000313" key="1">
    <source>
        <dbReference type="EMBL" id="GAH36258.1"/>
    </source>
</evidence>
<evidence type="ECO:0008006" key="2">
    <source>
        <dbReference type="Google" id="ProtNLM"/>
    </source>
</evidence>
<organism evidence="1">
    <name type="scientific">marine sediment metagenome</name>
    <dbReference type="NCBI Taxonomy" id="412755"/>
    <lineage>
        <taxon>unclassified sequences</taxon>
        <taxon>metagenomes</taxon>
        <taxon>ecological metagenomes</taxon>
    </lineage>
</organism>
<proteinExistence type="predicted"/>
<protein>
    <recommendedName>
        <fullName evidence="2">CBM-cenC domain-containing protein</fullName>
    </recommendedName>
</protein>
<gene>
    <name evidence="1" type="ORF">S03H2_13280</name>
</gene>
<sequence>NRVIKNIEADGLKGAVRGMKRVTEVNPQITANLIELNVKNLIAAIAGAEQSDQINIGVEHVKTADGSEKEFPLDHGFTVDEGTIVENSEKIYLEDEDGEMVLQTRSKKYASRFIGDDRVNNKGFDTGLGTWALGGDKGTKEPVTDGQSGNCLKYTGAEDAPEEFLKLLEVGGTVLTSLVDGEHYRLQIAITKKDPGVWAAGDITVKCNAGEIIITPATAWVMYVIEFTASGTSADIKLSVSASPGIAASDVCYIDSLELEKVDEQTATGQVGYVMNWVEGLIYFATAPTEFYDVIASYTYIPKTASDAVDTTITGGEISDSDYIENVAIVGNVSGKNLPIICIIKNALADAGFSISTAPRDEAVPVIVFTGHYDPDDLDSEPWEIRYPKT</sequence>
<feature type="non-terminal residue" evidence="1">
    <location>
        <position position="1"/>
    </location>
</feature>
<accession>X1GTC1</accession>
<name>X1GTC1_9ZZZZ</name>
<reference evidence="1" key="1">
    <citation type="journal article" date="2014" name="Front. Microbiol.">
        <title>High frequency of phylogenetically diverse reductive dehalogenase-homologous genes in deep subseafloor sedimentary metagenomes.</title>
        <authorList>
            <person name="Kawai M."/>
            <person name="Futagami T."/>
            <person name="Toyoda A."/>
            <person name="Takaki Y."/>
            <person name="Nishi S."/>
            <person name="Hori S."/>
            <person name="Arai W."/>
            <person name="Tsubouchi T."/>
            <person name="Morono Y."/>
            <person name="Uchiyama I."/>
            <person name="Ito T."/>
            <person name="Fujiyama A."/>
            <person name="Inagaki F."/>
            <person name="Takami H."/>
        </authorList>
    </citation>
    <scope>NUCLEOTIDE SEQUENCE</scope>
    <source>
        <strain evidence="1">Expedition CK06-06</strain>
    </source>
</reference>
<dbReference type="AlphaFoldDB" id="X1GTC1"/>